<dbReference type="EMBL" id="OW240923">
    <property type="protein sequence ID" value="CAH2326149.1"/>
    <property type="molecule type" value="Genomic_DNA"/>
</dbReference>
<organism evidence="2 3">
    <name type="scientific">Pelobates cultripes</name>
    <name type="common">Western spadefoot toad</name>
    <dbReference type="NCBI Taxonomy" id="61616"/>
    <lineage>
        <taxon>Eukaryota</taxon>
        <taxon>Metazoa</taxon>
        <taxon>Chordata</taxon>
        <taxon>Craniata</taxon>
        <taxon>Vertebrata</taxon>
        <taxon>Euteleostomi</taxon>
        <taxon>Amphibia</taxon>
        <taxon>Batrachia</taxon>
        <taxon>Anura</taxon>
        <taxon>Pelobatoidea</taxon>
        <taxon>Pelobatidae</taxon>
        <taxon>Pelobates</taxon>
    </lineage>
</organism>
<accession>A0AAD1WXE4</accession>
<evidence type="ECO:0000256" key="1">
    <source>
        <dbReference type="SAM" id="MobiDB-lite"/>
    </source>
</evidence>
<keyword evidence="3" id="KW-1185">Reference proteome</keyword>
<dbReference type="Proteomes" id="UP001295444">
    <property type="component" value="Chromosome 12"/>
</dbReference>
<feature type="compositionally biased region" description="Basic residues" evidence="1">
    <location>
        <begin position="87"/>
        <end position="110"/>
    </location>
</feature>
<gene>
    <name evidence="2" type="ORF">PECUL_23A056425</name>
</gene>
<protein>
    <submittedName>
        <fullName evidence="2">Uncharacterized protein</fullName>
    </submittedName>
</protein>
<evidence type="ECO:0000313" key="2">
    <source>
        <dbReference type="EMBL" id="CAH2326149.1"/>
    </source>
</evidence>
<name>A0AAD1WXE4_PELCU</name>
<dbReference type="AlphaFoldDB" id="A0AAD1WXE4"/>
<feature type="region of interest" description="Disordered" evidence="1">
    <location>
        <begin position="48"/>
        <end position="113"/>
    </location>
</feature>
<evidence type="ECO:0000313" key="3">
    <source>
        <dbReference type="Proteomes" id="UP001295444"/>
    </source>
</evidence>
<proteinExistence type="predicted"/>
<sequence length="182" mass="20390">MADAQGCYTGGLNQLQRGTAVPSTTTPDTLDTILARFWEKLLHRERQAKTLQSSPMGAQDGGTRRNGNPLKGINLSQPYTTRARCPPGRRAKMVSTRRYRPQKQRVRRYSTHAPSLTGRPWTYQDSRFVVQQYKLSYNPGAEGAPQLHTAILLPNMKCALLREANSAKALDDCPEYQRMGLA</sequence>
<feature type="compositionally biased region" description="Polar residues" evidence="1">
    <location>
        <begin position="11"/>
        <end position="25"/>
    </location>
</feature>
<feature type="region of interest" description="Disordered" evidence="1">
    <location>
        <begin position="1"/>
        <end position="25"/>
    </location>
</feature>
<reference evidence="2" key="1">
    <citation type="submission" date="2022-03" db="EMBL/GenBank/DDBJ databases">
        <authorList>
            <person name="Alioto T."/>
            <person name="Alioto T."/>
            <person name="Gomez Garrido J."/>
        </authorList>
    </citation>
    <scope>NUCLEOTIDE SEQUENCE</scope>
</reference>